<keyword evidence="2" id="KW-0812">Transmembrane</keyword>
<organism evidence="3 4">
    <name type="scientific">Liparis tanakae</name>
    <name type="common">Tanaka's snailfish</name>
    <dbReference type="NCBI Taxonomy" id="230148"/>
    <lineage>
        <taxon>Eukaryota</taxon>
        <taxon>Metazoa</taxon>
        <taxon>Chordata</taxon>
        <taxon>Craniata</taxon>
        <taxon>Vertebrata</taxon>
        <taxon>Euteleostomi</taxon>
        <taxon>Actinopterygii</taxon>
        <taxon>Neopterygii</taxon>
        <taxon>Teleostei</taxon>
        <taxon>Neoteleostei</taxon>
        <taxon>Acanthomorphata</taxon>
        <taxon>Eupercaria</taxon>
        <taxon>Perciformes</taxon>
        <taxon>Cottioidei</taxon>
        <taxon>Cottales</taxon>
        <taxon>Liparidae</taxon>
        <taxon>Liparis</taxon>
    </lineage>
</organism>
<feature type="compositionally biased region" description="Low complexity" evidence="1">
    <location>
        <begin position="183"/>
        <end position="211"/>
    </location>
</feature>
<name>A0A4Z2HQG1_9TELE</name>
<comment type="caution">
    <text evidence="3">The sequence shown here is derived from an EMBL/GenBank/DDBJ whole genome shotgun (WGS) entry which is preliminary data.</text>
</comment>
<feature type="transmembrane region" description="Helical" evidence="2">
    <location>
        <begin position="32"/>
        <end position="49"/>
    </location>
</feature>
<sequence>MVIDPVVVVVVVMMVMVMVVVVVEINKVKKGALLDWVYWVYWVYWVHWVRVDTLVLKLRPPPSTRCTSERYDGVTSSSARLTWMGTRLSVADAPPLACGEKTAPERCSLKRLKKPPLGLGAAAAAAGRPTLSSTGCPTAAPPISLCSTETSQGFSAAAAGSRPPGEPSSSVRTRPPHVRKLGSRSPGETPSSSSSSGSKTTVQSSSGSSPSSPSPPAAARTDESSRGSPASPEAALPPSPSSSSSSSQASGWLPSPCSCACSTSLLLELLALGFSGGDLLDRKVGVARSDPAGDTPRLLAILGDLLTLYSMTSSTSTQRGWLSAVLASAPPGSVT</sequence>
<dbReference type="EMBL" id="SRLO01000202">
    <property type="protein sequence ID" value="TNN67525.1"/>
    <property type="molecule type" value="Genomic_DNA"/>
</dbReference>
<keyword evidence="4" id="KW-1185">Reference proteome</keyword>
<proteinExistence type="predicted"/>
<evidence type="ECO:0000313" key="3">
    <source>
        <dbReference type="EMBL" id="TNN67525.1"/>
    </source>
</evidence>
<feature type="transmembrane region" description="Helical" evidence="2">
    <location>
        <begin position="6"/>
        <end position="25"/>
    </location>
</feature>
<evidence type="ECO:0000256" key="1">
    <source>
        <dbReference type="SAM" id="MobiDB-lite"/>
    </source>
</evidence>
<gene>
    <name evidence="3" type="ORF">EYF80_022198</name>
</gene>
<keyword evidence="2" id="KW-1133">Transmembrane helix</keyword>
<dbReference type="Proteomes" id="UP000314294">
    <property type="component" value="Unassembled WGS sequence"/>
</dbReference>
<feature type="region of interest" description="Disordered" evidence="1">
    <location>
        <begin position="154"/>
        <end position="249"/>
    </location>
</feature>
<keyword evidence="2" id="KW-0472">Membrane</keyword>
<dbReference type="AlphaFoldDB" id="A0A4Z2HQG1"/>
<protein>
    <submittedName>
        <fullName evidence="3">Uncharacterized protein</fullName>
    </submittedName>
</protein>
<accession>A0A4Z2HQG1</accession>
<evidence type="ECO:0000313" key="4">
    <source>
        <dbReference type="Proteomes" id="UP000314294"/>
    </source>
</evidence>
<evidence type="ECO:0000256" key="2">
    <source>
        <dbReference type="SAM" id="Phobius"/>
    </source>
</evidence>
<reference evidence="3 4" key="1">
    <citation type="submission" date="2019-03" db="EMBL/GenBank/DDBJ databases">
        <title>First draft genome of Liparis tanakae, snailfish: a comprehensive survey of snailfish specific genes.</title>
        <authorList>
            <person name="Kim W."/>
            <person name="Song I."/>
            <person name="Jeong J.-H."/>
            <person name="Kim D."/>
            <person name="Kim S."/>
            <person name="Ryu S."/>
            <person name="Song J.Y."/>
            <person name="Lee S.K."/>
        </authorList>
    </citation>
    <scope>NUCLEOTIDE SEQUENCE [LARGE SCALE GENOMIC DNA]</scope>
    <source>
        <tissue evidence="3">Muscle</tissue>
    </source>
</reference>